<reference evidence="3" key="1">
    <citation type="submission" date="2020-11" db="EMBL/GenBank/DDBJ databases">
        <authorList>
            <consortium name="DOE Joint Genome Institute"/>
            <person name="Ahrendt S."/>
            <person name="Riley R."/>
            <person name="Andreopoulos W."/>
            <person name="Labutti K."/>
            <person name="Pangilinan J."/>
            <person name="Ruiz-Duenas F.J."/>
            <person name="Barrasa J.M."/>
            <person name="Sanchez-Garcia M."/>
            <person name="Camarero S."/>
            <person name="Miyauchi S."/>
            <person name="Serrano A."/>
            <person name="Linde D."/>
            <person name="Babiker R."/>
            <person name="Drula E."/>
            <person name="Ayuso-Fernandez I."/>
            <person name="Pacheco R."/>
            <person name="Padilla G."/>
            <person name="Ferreira P."/>
            <person name="Barriuso J."/>
            <person name="Kellner H."/>
            <person name="Castanera R."/>
            <person name="Alfaro M."/>
            <person name="Ramirez L."/>
            <person name="Pisabarro A.G."/>
            <person name="Kuo A."/>
            <person name="Tritt A."/>
            <person name="Lipzen A."/>
            <person name="He G."/>
            <person name="Yan M."/>
            <person name="Ng V."/>
            <person name="Cullen D."/>
            <person name="Martin F."/>
            <person name="Rosso M.-N."/>
            <person name="Henrissat B."/>
            <person name="Hibbett D."/>
            <person name="Martinez A.T."/>
            <person name="Grigoriev I.V."/>
        </authorList>
    </citation>
    <scope>NUCLEOTIDE SEQUENCE</scope>
    <source>
        <strain evidence="3">AH 40177</strain>
    </source>
</reference>
<feature type="coiled-coil region" evidence="1">
    <location>
        <begin position="266"/>
        <end position="343"/>
    </location>
</feature>
<dbReference type="Proteomes" id="UP000772434">
    <property type="component" value="Unassembled WGS sequence"/>
</dbReference>
<keyword evidence="1" id="KW-0175">Coiled coil</keyword>
<dbReference type="OrthoDB" id="2970698at2759"/>
<feature type="coiled-coil region" evidence="1">
    <location>
        <begin position="47"/>
        <end position="74"/>
    </location>
</feature>
<accession>A0A9P5Q584</accession>
<sequence length="725" mass="80933">MISALQMSNQSSTSMASSPSVSGFSRALEAHTALFVALIEEERANVAASFEERLAQVEAQLKSAHDEVAALNSGSSSLRHQLEVAKKEAKTRETESERSQNGAMEYMRQVHAKFATMEDEMKKQLSEAARKNADLDSMRSALAFRVQMLEREVSEATGVGAAAKREVESLKAHLADKERSLSTSKSLEASQRLDLLKAQGRTSTLEREIATIKESTRAERQRLIEEKRQMEAEYMARLDGATRDRLDLLKTQGRSSTLEREIATIRESTRAEKQRLNEEKREMEAEYMARLDRVTSEAANHEARANAASSQCSELKQHALMLIQDLEKEKRAHNSDIIALQRQIESTSSASRQEVAQVHEQLSTLGQALSSAVAARRAAETERDAIRVQTDTELVHARNVLNSARVQERAVEREHNRAVNDLVTTFAFLRRDSVKAQATAEEKLKGLRCQLSAVQQEGSIMKERFERRLSSLALVIRHHHLASLDVDTDILKPSPELLDLWKGLSQLASGSHVLPSHTPFPDVFTEHTNPAIPTICSLVDEISHNIRQQHGLSSEEMIVSSQEQINQFANPKDLVPVIVVDELQIQTESISQTPPPPPDVHEPDAAPIESDHILIQHDTQVMPSSSLTSDDVTAIDPILIAPKRKRGRPGKLKILSTDLPPFPADSPHPDILYQIPRFQLELNGHWRSRVSILSQNDQEHASKGLQLRVTPPILLPSFPMSRLSR</sequence>
<keyword evidence="4" id="KW-1185">Reference proteome</keyword>
<evidence type="ECO:0000256" key="2">
    <source>
        <dbReference type="SAM" id="MobiDB-lite"/>
    </source>
</evidence>
<feature type="compositionally biased region" description="Low complexity" evidence="2">
    <location>
        <begin position="8"/>
        <end position="21"/>
    </location>
</feature>
<evidence type="ECO:0000256" key="1">
    <source>
        <dbReference type="SAM" id="Coils"/>
    </source>
</evidence>
<name>A0A9P5Q584_9AGAR</name>
<protein>
    <submittedName>
        <fullName evidence="3">Uncharacterized protein</fullName>
    </submittedName>
</protein>
<comment type="caution">
    <text evidence="3">The sequence shown here is derived from an EMBL/GenBank/DDBJ whole genome shotgun (WGS) entry which is preliminary data.</text>
</comment>
<evidence type="ECO:0000313" key="3">
    <source>
        <dbReference type="EMBL" id="KAF9078689.1"/>
    </source>
</evidence>
<feature type="region of interest" description="Disordered" evidence="2">
    <location>
        <begin position="1"/>
        <end position="21"/>
    </location>
</feature>
<dbReference type="EMBL" id="JADNRY010000001">
    <property type="protein sequence ID" value="KAF9078689.1"/>
    <property type="molecule type" value="Genomic_DNA"/>
</dbReference>
<gene>
    <name evidence="3" type="ORF">BDP27DRAFT_1356499</name>
</gene>
<organism evidence="3 4">
    <name type="scientific">Rhodocollybia butyracea</name>
    <dbReference type="NCBI Taxonomy" id="206335"/>
    <lineage>
        <taxon>Eukaryota</taxon>
        <taxon>Fungi</taxon>
        <taxon>Dikarya</taxon>
        <taxon>Basidiomycota</taxon>
        <taxon>Agaricomycotina</taxon>
        <taxon>Agaricomycetes</taxon>
        <taxon>Agaricomycetidae</taxon>
        <taxon>Agaricales</taxon>
        <taxon>Marasmiineae</taxon>
        <taxon>Omphalotaceae</taxon>
        <taxon>Rhodocollybia</taxon>
    </lineage>
</organism>
<dbReference type="AlphaFoldDB" id="A0A9P5Q584"/>
<proteinExistence type="predicted"/>
<evidence type="ECO:0000313" key="4">
    <source>
        <dbReference type="Proteomes" id="UP000772434"/>
    </source>
</evidence>